<proteinExistence type="predicted"/>
<dbReference type="AlphaFoldDB" id="F0QRN9"/>
<reference evidence="1 2" key="1">
    <citation type="journal article" date="2011" name="J. Bacteriol.">
        <title>Complete genome sequences of two hemotropic Mycoplasmas, Mycoplasma haemofelis strain Ohio2 and Mycoplasma suis strain Illinois.</title>
        <authorList>
            <person name="Messick J.B."/>
            <person name="Santos A.P."/>
            <person name="Guimaraes A.M."/>
        </authorList>
    </citation>
    <scope>NUCLEOTIDE SEQUENCE [LARGE SCALE GENOMIC DNA]</scope>
    <source>
        <strain evidence="1 2">Illinois</strain>
    </source>
</reference>
<dbReference type="EMBL" id="CP002525">
    <property type="protein sequence ID" value="ADX98159.1"/>
    <property type="molecule type" value="Genomic_DNA"/>
</dbReference>
<accession>F0QRN9</accession>
<dbReference type="HOGENOM" id="CLU_165458_1_0_14"/>
<evidence type="ECO:0000313" key="1">
    <source>
        <dbReference type="EMBL" id="ADX98159.1"/>
    </source>
</evidence>
<dbReference type="RefSeq" id="WP_013610002.1">
    <property type="nucleotide sequence ID" value="NC_015155.1"/>
</dbReference>
<dbReference type="Proteomes" id="UP000007484">
    <property type="component" value="Chromosome"/>
</dbReference>
<keyword evidence="2" id="KW-1185">Reference proteome</keyword>
<evidence type="ECO:0000313" key="2">
    <source>
        <dbReference type="Proteomes" id="UP000007484"/>
    </source>
</evidence>
<name>F0QRN9_MYCSL</name>
<dbReference type="KEGG" id="mss:MSU_0627"/>
<sequence>MEILTKEGGPLKSQLSKLKSNINSFSKLFEMLKSSGTALHQNSNRTIDRLNSLRIDLQKVNKEWEELKDFLLELANYEGKIRNSICKNSENNEKQKCELNSEANLKA</sequence>
<organism evidence="1 2">
    <name type="scientific">Mycoplasma suis (strain Illinois)</name>
    <dbReference type="NCBI Taxonomy" id="768700"/>
    <lineage>
        <taxon>Bacteria</taxon>
        <taxon>Bacillati</taxon>
        <taxon>Mycoplasmatota</taxon>
        <taxon>Mollicutes</taxon>
        <taxon>Mycoplasmataceae</taxon>
        <taxon>Mycoplasma</taxon>
    </lineage>
</organism>
<gene>
    <name evidence="1" type="ordered locus">MSU_0627</name>
</gene>
<protein>
    <submittedName>
        <fullName evidence="1">Uncharacterized protein</fullName>
    </submittedName>
</protein>